<feature type="compositionally biased region" description="Basic and acidic residues" evidence="1">
    <location>
        <begin position="15"/>
        <end position="29"/>
    </location>
</feature>
<accession>A0A4Z1FT12</accession>
<keyword evidence="3" id="KW-1185">Reference proteome</keyword>
<sequence length="245" mass="28657">MRTPPQANSPIYNMSHHEKFWRGDDDDKKGKKQARPPARQYNERGPLHPVSHALGVNLSPEHKYSIHVYLIFHRFDNMPSGKFVATMSFRTMYNDFRGTKTVDFSPATEDADPLFDENGENLSGVMVAKREFMCKIGWVKRCEEKDRVYLRVANCLPLPIRPEEMKNEEWEEVRYKGSKSRTEWILKAITALKKDTLWERLPIEQFQARHKEVRKVEWKKRGAIGLRQASCLDEIMNDVGVVLYS</sequence>
<organism evidence="2 3">
    <name type="scientific">Botrytis paeoniae</name>
    <dbReference type="NCBI Taxonomy" id="278948"/>
    <lineage>
        <taxon>Eukaryota</taxon>
        <taxon>Fungi</taxon>
        <taxon>Dikarya</taxon>
        <taxon>Ascomycota</taxon>
        <taxon>Pezizomycotina</taxon>
        <taxon>Leotiomycetes</taxon>
        <taxon>Helotiales</taxon>
        <taxon>Sclerotiniaceae</taxon>
        <taxon>Botrytis</taxon>
    </lineage>
</organism>
<name>A0A4Z1FT12_9HELO</name>
<protein>
    <submittedName>
        <fullName evidence="2">Uncharacterized protein</fullName>
    </submittedName>
</protein>
<dbReference type="AlphaFoldDB" id="A0A4Z1FT12"/>
<dbReference type="EMBL" id="PQXI01000053">
    <property type="protein sequence ID" value="TGO26788.1"/>
    <property type="molecule type" value="Genomic_DNA"/>
</dbReference>
<evidence type="ECO:0000313" key="2">
    <source>
        <dbReference type="EMBL" id="TGO26788.1"/>
    </source>
</evidence>
<evidence type="ECO:0000256" key="1">
    <source>
        <dbReference type="SAM" id="MobiDB-lite"/>
    </source>
</evidence>
<gene>
    <name evidence="2" type="ORF">BPAE_0053g00420</name>
</gene>
<feature type="region of interest" description="Disordered" evidence="1">
    <location>
        <begin position="1"/>
        <end position="47"/>
    </location>
</feature>
<proteinExistence type="predicted"/>
<feature type="compositionally biased region" description="Polar residues" evidence="1">
    <location>
        <begin position="1"/>
        <end position="12"/>
    </location>
</feature>
<dbReference type="Proteomes" id="UP000297910">
    <property type="component" value="Unassembled WGS sequence"/>
</dbReference>
<evidence type="ECO:0000313" key="3">
    <source>
        <dbReference type="Proteomes" id="UP000297910"/>
    </source>
</evidence>
<comment type="caution">
    <text evidence="2">The sequence shown here is derived from an EMBL/GenBank/DDBJ whole genome shotgun (WGS) entry which is preliminary data.</text>
</comment>
<reference evidence="2 3" key="1">
    <citation type="submission" date="2017-12" db="EMBL/GenBank/DDBJ databases">
        <title>Comparative genomics of Botrytis spp.</title>
        <authorList>
            <person name="Valero-Jimenez C.A."/>
            <person name="Tapia P."/>
            <person name="Veloso J."/>
            <person name="Silva-Moreno E."/>
            <person name="Staats M."/>
            <person name="Valdes J.H."/>
            <person name="Van Kan J.A.L."/>
        </authorList>
    </citation>
    <scope>NUCLEOTIDE SEQUENCE [LARGE SCALE GENOMIC DNA]</scope>
    <source>
        <strain evidence="2 3">Bp0003</strain>
    </source>
</reference>